<dbReference type="AlphaFoldDB" id="A0A8S2VBZ9"/>
<dbReference type="Proteomes" id="UP000677228">
    <property type="component" value="Unassembled WGS sequence"/>
</dbReference>
<keyword evidence="5" id="KW-0472">Membrane</keyword>
<evidence type="ECO:0000256" key="1">
    <source>
        <dbReference type="ARBA" id="ARBA00004167"/>
    </source>
</evidence>
<name>A0A8S2VBZ9_9BILA</name>
<comment type="caution">
    <text evidence="7">Lacks conserved residue(s) required for the propagation of feature annotation.</text>
</comment>
<evidence type="ECO:0000313" key="10">
    <source>
        <dbReference type="Proteomes" id="UP000682733"/>
    </source>
</evidence>
<keyword evidence="2" id="KW-0812">Transmembrane</keyword>
<feature type="disulfide bond" evidence="7">
    <location>
        <begin position="100"/>
        <end position="118"/>
    </location>
</feature>
<dbReference type="InterPro" id="IPR002172">
    <property type="entry name" value="LDrepeatLR_classA_rpt"/>
</dbReference>
<dbReference type="PANTHER" id="PTHR24270">
    <property type="entry name" value="LOW-DENSITY LIPOPROTEIN RECEPTOR-RELATED"/>
    <property type="match status" value="1"/>
</dbReference>
<dbReference type="Gene3D" id="4.10.400.10">
    <property type="entry name" value="Low-density Lipoprotein Receptor"/>
    <property type="match status" value="2"/>
</dbReference>
<keyword evidence="3" id="KW-0677">Repeat</keyword>
<dbReference type="Proteomes" id="UP000682733">
    <property type="component" value="Unassembled WGS sequence"/>
</dbReference>
<evidence type="ECO:0000313" key="8">
    <source>
        <dbReference type="EMBL" id="CAF1580764.1"/>
    </source>
</evidence>
<dbReference type="EMBL" id="CAJOBA010068919">
    <property type="protein sequence ID" value="CAF4380063.1"/>
    <property type="molecule type" value="Genomic_DNA"/>
</dbReference>
<evidence type="ECO:0000256" key="3">
    <source>
        <dbReference type="ARBA" id="ARBA00022737"/>
    </source>
</evidence>
<protein>
    <submittedName>
        <fullName evidence="9">Uncharacterized protein</fullName>
    </submittedName>
</protein>
<evidence type="ECO:0000256" key="6">
    <source>
        <dbReference type="ARBA" id="ARBA00023157"/>
    </source>
</evidence>
<sequence>KLLNITVYDLFEWNTPLDTMTKYQNYLTGMSGKNEIFCNCSINLNSFGSFCEYTFNFHQPSFELLIALMFVKQSLDLKLNVRLYKDYSLDNITCYMGLKCGTFLCLDWRHICNGLKDCPNGEDEINCLELELNECDPEQEYRCRSGMCIDKVFAFDLMTNDCSDESDETFSSQPESCISKHSILCDERNCAWLKFPCDDGECDISPLGFGCSSKRTTIFAALAYQLPFDADLCSKYILCEVQVSLLYNKTQCLILCPPKGSCYPFLDQVCSTYYFLPTNSFLYPSVRFLHLTQSYSSIPDYICYDYVLCQSFPPTVLIDDKYSCRHLTEFNFTFDAQDDLVLLYRELILILSFCSSFISSNCSSELLFHCPISNKCISKYRVKDGYSDCHMVLDELYVDMCSLNLTRQHFKCRDQQTNESACVNLRQQYISHDNKMCESTIAELSAGCETSADSLGCRFLRNHDRMLLSSVLFQEICNGIVHEDFIQGDNTDETDCQDFQRLCKMHPGQPC</sequence>
<evidence type="ECO:0000313" key="9">
    <source>
        <dbReference type="EMBL" id="CAF4380063.1"/>
    </source>
</evidence>
<dbReference type="EMBL" id="CAJNOK010045851">
    <property type="protein sequence ID" value="CAF1580764.1"/>
    <property type="molecule type" value="Genomic_DNA"/>
</dbReference>
<feature type="disulfide bond" evidence="7">
    <location>
        <begin position="112"/>
        <end position="127"/>
    </location>
</feature>
<evidence type="ECO:0000256" key="2">
    <source>
        <dbReference type="ARBA" id="ARBA00022692"/>
    </source>
</evidence>
<feature type="non-terminal residue" evidence="9">
    <location>
        <position position="1"/>
    </location>
</feature>
<gene>
    <name evidence="8" type="ORF">OVA965_LOCUS40955</name>
    <name evidence="9" type="ORF">TMI583_LOCUS42495</name>
</gene>
<proteinExistence type="predicted"/>
<evidence type="ECO:0000256" key="5">
    <source>
        <dbReference type="ARBA" id="ARBA00023136"/>
    </source>
</evidence>
<comment type="caution">
    <text evidence="9">The sequence shown here is derived from an EMBL/GenBank/DDBJ whole genome shotgun (WGS) entry which is preliminary data.</text>
</comment>
<dbReference type="SMART" id="SM00192">
    <property type="entry name" value="LDLa"/>
    <property type="match status" value="3"/>
</dbReference>
<dbReference type="PROSITE" id="PS50068">
    <property type="entry name" value="LDLRA_2"/>
    <property type="match status" value="2"/>
</dbReference>
<dbReference type="SUPFAM" id="SSF57424">
    <property type="entry name" value="LDL receptor-like module"/>
    <property type="match status" value="1"/>
</dbReference>
<accession>A0A8S2VBZ9</accession>
<evidence type="ECO:0000256" key="7">
    <source>
        <dbReference type="PROSITE-ProRule" id="PRU00124"/>
    </source>
</evidence>
<reference evidence="9" key="1">
    <citation type="submission" date="2021-02" db="EMBL/GenBank/DDBJ databases">
        <authorList>
            <person name="Nowell W R."/>
        </authorList>
    </citation>
    <scope>NUCLEOTIDE SEQUENCE</scope>
</reference>
<dbReference type="InterPro" id="IPR050685">
    <property type="entry name" value="LDLR"/>
</dbReference>
<keyword evidence="4" id="KW-1133">Transmembrane helix</keyword>
<organism evidence="9 10">
    <name type="scientific">Didymodactylos carnosus</name>
    <dbReference type="NCBI Taxonomy" id="1234261"/>
    <lineage>
        <taxon>Eukaryota</taxon>
        <taxon>Metazoa</taxon>
        <taxon>Spiralia</taxon>
        <taxon>Gnathifera</taxon>
        <taxon>Rotifera</taxon>
        <taxon>Eurotatoria</taxon>
        <taxon>Bdelloidea</taxon>
        <taxon>Philodinida</taxon>
        <taxon>Philodinidae</taxon>
        <taxon>Didymodactylos</taxon>
    </lineage>
</organism>
<feature type="non-terminal residue" evidence="9">
    <location>
        <position position="511"/>
    </location>
</feature>
<dbReference type="InterPro" id="IPR036055">
    <property type="entry name" value="LDL_receptor-like_sf"/>
</dbReference>
<dbReference type="GO" id="GO:0005886">
    <property type="term" value="C:plasma membrane"/>
    <property type="evidence" value="ECO:0007669"/>
    <property type="project" value="TreeGrafter"/>
</dbReference>
<keyword evidence="6 7" id="KW-1015">Disulfide bond</keyword>
<evidence type="ECO:0000256" key="4">
    <source>
        <dbReference type="ARBA" id="ARBA00022989"/>
    </source>
</evidence>
<dbReference type="CDD" id="cd00112">
    <property type="entry name" value="LDLa"/>
    <property type="match status" value="1"/>
</dbReference>
<dbReference type="GO" id="GO:0016192">
    <property type="term" value="P:vesicle-mediated transport"/>
    <property type="evidence" value="ECO:0007669"/>
    <property type="project" value="UniProtKB-ARBA"/>
</dbReference>
<comment type="subcellular location">
    <subcellularLocation>
        <location evidence="1">Membrane</location>
        <topology evidence="1">Single-pass membrane protein</topology>
    </subcellularLocation>
</comment>